<dbReference type="Proteomes" id="UP000772434">
    <property type="component" value="Unassembled WGS sequence"/>
</dbReference>
<dbReference type="EMBL" id="JADNRY010000181">
    <property type="protein sequence ID" value="KAF9062109.1"/>
    <property type="molecule type" value="Genomic_DNA"/>
</dbReference>
<keyword evidence="3" id="KW-1185">Reference proteome</keyword>
<accession>A0A9P5PF19</accession>
<reference evidence="2" key="1">
    <citation type="submission" date="2020-11" db="EMBL/GenBank/DDBJ databases">
        <authorList>
            <consortium name="DOE Joint Genome Institute"/>
            <person name="Ahrendt S."/>
            <person name="Riley R."/>
            <person name="Andreopoulos W."/>
            <person name="Labutti K."/>
            <person name="Pangilinan J."/>
            <person name="Ruiz-Duenas F.J."/>
            <person name="Barrasa J.M."/>
            <person name="Sanchez-Garcia M."/>
            <person name="Camarero S."/>
            <person name="Miyauchi S."/>
            <person name="Serrano A."/>
            <person name="Linde D."/>
            <person name="Babiker R."/>
            <person name="Drula E."/>
            <person name="Ayuso-Fernandez I."/>
            <person name="Pacheco R."/>
            <person name="Padilla G."/>
            <person name="Ferreira P."/>
            <person name="Barriuso J."/>
            <person name="Kellner H."/>
            <person name="Castanera R."/>
            <person name="Alfaro M."/>
            <person name="Ramirez L."/>
            <person name="Pisabarro A.G."/>
            <person name="Kuo A."/>
            <person name="Tritt A."/>
            <person name="Lipzen A."/>
            <person name="He G."/>
            <person name="Yan M."/>
            <person name="Ng V."/>
            <person name="Cullen D."/>
            <person name="Martin F."/>
            <person name="Rosso M.-N."/>
            <person name="Henrissat B."/>
            <person name="Hibbett D."/>
            <person name="Martinez A.T."/>
            <person name="Grigoriev I.V."/>
        </authorList>
    </citation>
    <scope>NUCLEOTIDE SEQUENCE</scope>
    <source>
        <strain evidence="2">AH 40177</strain>
    </source>
</reference>
<feature type="region of interest" description="Disordered" evidence="1">
    <location>
        <begin position="243"/>
        <end position="265"/>
    </location>
</feature>
<organism evidence="2 3">
    <name type="scientific">Rhodocollybia butyracea</name>
    <dbReference type="NCBI Taxonomy" id="206335"/>
    <lineage>
        <taxon>Eukaryota</taxon>
        <taxon>Fungi</taxon>
        <taxon>Dikarya</taxon>
        <taxon>Basidiomycota</taxon>
        <taxon>Agaricomycotina</taxon>
        <taxon>Agaricomycetes</taxon>
        <taxon>Agaricomycetidae</taxon>
        <taxon>Agaricales</taxon>
        <taxon>Marasmiineae</taxon>
        <taxon>Omphalotaceae</taxon>
        <taxon>Rhodocollybia</taxon>
    </lineage>
</organism>
<gene>
    <name evidence="2" type="ORF">BDP27DRAFT_1428227</name>
</gene>
<proteinExistence type="predicted"/>
<evidence type="ECO:0000256" key="1">
    <source>
        <dbReference type="SAM" id="MobiDB-lite"/>
    </source>
</evidence>
<evidence type="ECO:0000313" key="3">
    <source>
        <dbReference type="Proteomes" id="UP000772434"/>
    </source>
</evidence>
<dbReference type="AlphaFoldDB" id="A0A9P5PF19"/>
<comment type="caution">
    <text evidence="2">The sequence shown here is derived from an EMBL/GenBank/DDBJ whole genome shotgun (WGS) entry which is preliminary data.</text>
</comment>
<sequence>MLISIVHAMPAPILLGPLALRAPSGNTPPENTLAPITNIAQLEPLGSINDIVRGPSPGISITEANLIYRVTVLEIDITDFKQLASMDFTKFPHITVGDGLRRALGSFISKAIGQPGEYRYTNPLTKEKIAPLSTIVFAVEALGNGVTVCGGDPCVGWRSSDGTPIVMASIFQIDPKKATPLVRLVHNAQSQSDQLHSISAQHKETIDKHDMLDADFWLFFPRRKFEQGWAGLKKEIEVRIKSNAGREGKLSRQGSATSRDYHQGQ</sequence>
<name>A0A9P5PF19_9AGAR</name>
<evidence type="ECO:0000313" key="2">
    <source>
        <dbReference type="EMBL" id="KAF9062109.1"/>
    </source>
</evidence>
<protein>
    <submittedName>
        <fullName evidence="2">Uncharacterized protein</fullName>
    </submittedName>
</protein>